<comment type="similarity">
    <text evidence="2">Belongs to the uracil-DNA glycosylase (UDG) superfamily. Type 4 (UDGa) family.</text>
</comment>
<dbReference type="Proteomes" id="UP000179013">
    <property type="component" value="Unassembled WGS sequence"/>
</dbReference>
<dbReference type="InterPro" id="IPR005122">
    <property type="entry name" value="Uracil-DNA_glycosylase-like"/>
</dbReference>
<keyword evidence="5" id="KW-0004">4Fe-4S</keyword>
<proteinExistence type="inferred from homology"/>
<reference evidence="13 14" key="1">
    <citation type="journal article" date="2016" name="Nat. Commun.">
        <title>Thousands of microbial genomes shed light on interconnected biogeochemical processes in an aquifer system.</title>
        <authorList>
            <person name="Anantharaman K."/>
            <person name="Brown C.T."/>
            <person name="Hug L.A."/>
            <person name="Sharon I."/>
            <person name="Castelle C.J."/>
            <person name="Probst A.J."/>
            <person name="Thomas B.C."/>
            <person name="Singh A."/>
            <person name="Wilkins M.J."/>
            <person name="Karaoz U."/>
            <person name="Brodie E.L."/>
            <person name="Williams K.H."/>
            <person name="Hubbard S.S."/>
            <person name="Banfield J.F."/>
        </authorList>
    </citation>
    <scope>NUCLEOTIDE SEQUENCE [LARGE SCALE GENOMIC DNA]</scope>
</reference>
<name>A0A1F7X7X8_9BACT</name>
<evidence type="ECO:0000256" key="4">
    <source>
        <dbReference type="ARBA" id="ARBA00019403"/>
    </source>
</evidence>
<keyword evidence="9" id="KW-0408">Iron</keyword>
<dbReference type="SMART" id="SM00987">
    <property type="entry name" value="UreE_C"/>
    <property type="match status" value="1"/>
</dbReference>
<keyword evidence="10" id="KW-0411">Iron-sulfur</keyword>
<evidence type="ECO:0000256" key="7">
    <source>
        <dbReference type="ARBA" id="ARBA00022763"/>
    </source>
</evidence>
<evidence type="ECO:0000313" key="13">
    <source>
        <dbReference type="EMBL" id="OGM11140.1"/>
    </source>
</evidence>
<gene>
    <name evidence="13" type="ORF">A2V80_00395</name>
</gene>
<dbReference type="InterPro" id="IPR036895">
    <property type="entry name" value="Uracil-DNA_glycosylase-like_sf"/>
</dbReference>
<dbReference type="NCBIfam" id="TIGR00758">
    <property type="entry name" value="UDG_fam4"/>
    <property type="match status" value="1"/>
</dbReference>
<comment type="catalytic activity">
    <reaction evidence="1">
        <text>Hydrolyzes single-stranded DNA or mismatched double-stranded DNA and polynucleotides, releasing free uracil.</text>
        <dbReference type="EC" id="3.2.2.27"/>
    </reaction>
</comment>
<dbReference type="Gene3D" id="3.40.470.10">
    <property type="entry name" value="Uracil-DNA glycosylase-like domain"/>
    <property type="match status" value="1"/>
</dbReference>
<keyword evidence="6" id="KW-0479">Metal-binding</keyword>
<dbReference type="GO" id="GO:0046872">
    <property type="term" value="F:metal ion binding"/>
    <property type="evidence" value="ECO:0007669"/>
    <property type="project" value="UniProtKB-KW"/>
</dbReference>
<dbReference type="AlphaFoldDB" id="A0A1F7X7X8"/>
<evidence type="ECO:0000256" key="3">
    <source>
        <dbReference type="ARBA" id="ARBA00012030"/>
    </source>
</evidence>
<evidence type="ECO:0000256" key="11">
    <source>
        <dbReference type="ARBA" id="ARBA00023204"/>
    </source>
</evidence>
<dbReference type="EMBL" id="MGFU01000066">
    <property type="protein sequence ID" value="OGM11140.1"/>
    <property type="molecule type" value="Genomic_DNA"/>
</dbReference>
<dbReference type="GO" id="GO:0051539">
    <property type="term" value="F:4 iron, 4 sulfur cluster binding"/>
    <property type="evidence" value="ECO:0007669"/>
    <property type="project" value="UniProtKB-KW"/>
</dbReference>
<evidence type="ECO:0000256" key="6">
    <source>
        <dbReference type="ARBA" id="ARBA00022723"/>
    </source>
</evidence>
<keyword evidence="11" id="KW-0234">DNA repair</keyword>
<evidence type="ECO:0000256" key="2">
    <source>
        <dbReference type="ARBA" id="ARBA00006521"/>
    </source>
</evidence>
<dbReference type="InterPro" id="IPR051536">
    <property type="entry name" value="UDG_Type-4/5"/>
</dbReference>
<dbReference type="EC" id="3.2.2.27" evidence="3"/>
<dbReference type="SUPFAM" id="SSF52141">
    <property type="entry name" value="Uracil-DNA glycosylase-like"/>
    <property type="match status" value="1"/>
</dbReference>
<evidence type="ECO:0000256" key="9">
    <source>
        <dbReference type="ARBA" id="ARBA00023004"/>
    </source>
</evidence>
<keyword evidence="8" id="KW-0378">Hydrolase</keyword>
<comment type="caution">
    <text evidence="13">The sequence shown here is derived from an EMBL/GenBank/DDBJ whole genome shotgun (WGS) entry which is preliminary data.</text>
</comment>
<evidence type="ECO:0000256" key="8">
    <source>
        <dbReference type="ARBA" id="ARBA00022801"/>
    </source>
</evidence>
<keyword evidence="7" id="KW-0227">DNA damage</keyword>
<evidence type="ECO:0000256" key="10">
    <source>
        <dbReference type="ARBA" id="ARBA00023014"/>
    </source>
</evidence>
<evidence type="ECO:0000256" key="1">
    <source>
        <dbReference type="ARBA" id="ARBA00001400"/>
    </source>
</evidence>
<accession>A0A1F7X7X8</accession>
<evidence type="ECO:0000259" key="12">
    <source>
        <dbReference type="SMART" id="SM00986"/>
    </source>
</evidence>
<dbReference type="InterPro" id="IPR005273">
    <property type="entry name" value="Ura-DNA_glyco_family4"/>
</dbReference>
<evidence type="ECO:0000313" key="14">
    <source>
        <dbReference type="Proteomes" id="UP000179013"/>
    </source>
</evidence>
<dbReference type="CDD" id="cd10030">
    <property type="entry name" value="UDG-F4_TTUDGA_SPO1dp_like"/>
    <property type="match status" value="1"/>
</dbReference>
<dbReference type="GO" id="GO:0004844">
    <property type="term" value="F:uracil DNA N-glycosylase activity"/>
    <property type="evidence" value="ECO:0007669"/>
    <property type="project" value="UniProtKB-EC"/>
</dbReference>
<sequence length="193" mass="21516">MREDKGLPLRNGATNLVLGEGNLSADIMCIGEAPGFWEDKQGRPFVGAAGKLLDRLLLSIKLPREDVFISNVICYRPPQNRDPSPEEISLFQPYVDKLIDLIKPKVIITLGRFSMGKFLPGVKISSIHGKPEVVNWKGNSVTIIPMFHPAAALRSGEVMQIIKDDFLSIPEIIKGIKEELDKEKNKVEQMQLV</sequence>
<organism evidence="13 14">
    <name type="scientific">Candidatus Woesebacteria bacterium RBG_16_39_8b</name>
    <dbReference type="NCBI Taxonomy" id="1802482"/>
    <lineage>
        <taxon>Bacteria</taxon>
        <taxon>Candidatus Woeseibacteriota</taxon>
    </lineage>
</organism>
<dbReference type="Pfam" id="PF03167">
    <property type="entry name" value="UDG"/>
    <property type="match status" value="1"/>
</dbReference>
<dbReference type="PANTHER" id="PTHR33693">
    <property type="entry name" value="TYPE-5 URACIL-DNA GLYCOSYLASE"/>
    <property type="match status" value="1"/>
</dbReference>
<dbReference type="SMART" id="SM00986">
    <property type="entry name" value="UDG"/>
    <property type="match status" value="1"/>
</dbReference>
<dbReference type="GO" id="GO:0006281">
    <property type="term" value="P:DNA repair"/>
    <property type="evidence" value="ECO:0007669"/>
    <property type="project" value="UniProtKB-KW"/>
</dbReference>
<feature type="domain" description="Uracil-DNA glycosylase-like" evidence="12">
    <location>
        <begin position="18"/>
        <end position="167"/>
    </location>
</feature>
<protein>
    <recommendedName>
        <fullName evidence="4">Type-4 uracil-DNA glycosylase</fullName>
        <ecNumber evidence="3">3.2.2.27</ecNumber>
    </recommendedName>
</protein>
<evidence type="ECO:0000256" key="5">
    <source>
        <dbReference type="ARBA" id="ARBA00022485"/>
    </source>
</evidence>
<dbReference type="PANTHER" id="PTHR33693:SF1">
    <property type="entry name" value="TYPE-4 URACIL-DNA GLYCOSYLASE"/>
    <property type="match status" value="1"/>
</dbReference>